<proteinExistence type="inferred from homology"/>
<evidence type="ECO:0000256" key="7">
    <source>
        <dbReference type="SAM" id="MobiDB-lite"/>
    </source>
</evidence>
<evidence type="ECO:0000256" key="4">
    <source>
        <dbReference type="ARBA" id="ARBA00022989"/>
    </source>
</evidence>
<evidence type="ECO:0000313" key="9">
    <source>
        <dbReference type="Proteomes" id="UP000516260"/>
    </source>
</evidence>
<evidence type="ECO:0000256" key="2">
    <source>
        <dbReference type="ARBA" id="ARBA00006824"/>
    </source>
</evidence>
<keyword evidence="9" id="KW-1185">Reference proteome</keyword>
<comment type="similarity">
    <text evidence="2 6">Belongs to the peroxisomal membrane protein PXMP2/4 family.</text>
</comment>
<dbReference type="GO" id="GO:0005739">
    <property type="term" value="C:mitochondrion"/>
    <property type="evidence" value="ECO:0007669"/>
    <property type="project" value="TreeGrafter"/>
</dbReference>
<evidence type="ECO:0000256" key="1">
    <source>
        <dbReference type="ARBA" id="ARBA00004141"/>
    </source>
</evidence>
<evidence type="ECO:0008006" key="10">
    <source>
        <dbReference type="Google" id="ProtNLM"/>
    </source>
</evidence>
<comment type="caution">
    <text evidence="8">The sequence shown here is derived from an EMBL/GenBank/DDBJ whole genome shotgun (WGS) entry which is preliminary data.</text>
</comment>
<dbReference type="GO" id="GO:0016020">
    <property type="term" value="C:membrane"/>
    <property type="evidence" value="ECO:0007669"/>
    <property type="project" value="UniProtKB-SubCell"/>
</dbReference>
<keyword evidence="4" id="KW-1133">Transmembrane helix</keyword>
<dbReference type="Proteomes" id="UP000516260">
    <property type="component" value="Chromosome 6"/>
</dbReference>
<protein>
    <recommendedName>
        <fullName evidence="10">Mpv17-like protein 2</fullName>
    </recommendedName>
</protein>
<reference evidence="8 9" key="1">
    <citation type="submission" date="2019-04" db="EMBL/GenBank/DDBJ databases">
        <title>The sequence and de novo assembly of Takifugu bimaculatus genome using PacBio and Hi-C technologies.</title>
        <authorList>
            <person name="Xu P."/>
            <person name="Liu B."/>
            <person name="Zhou Z."/>
        </authorList>
    </citation>
    <scope>NUCLEOTIDE SEQUENCE [LARGE SCALE GENOMIC DNA]</scope>
    <source>
        <strain evidence="8">TB-2018</strain>
        <tissue evidence="8">Muscle</tissue>
    </source>
</reference>
<accession>A0A4Z2B9S8</accession>
<keyword evidence="5" id="KW-0472">Membrane</keyword>
<evidence type="ECO:0000256" key="6">
    <source>
        <dbReference type="RuleBase" id="RU363053"/>
    </source>
</evidence>
<dbReference type="Pfam" id="PF04117">
    <property type="entry name" value="Mpv17_PMP22"/>
    <property type="match status" value="1"/>
</dbReference>
<dbReference type="GO" id="GO:0061668">
    <property type="term" value="P:mitochondrial ribosome assembly"/>
    <property type="evidence" value="ECO:0007669"/>
    <property type="project" value="TreeGrafter"/>
</dbReference>
<dbReference type="PANTHER" id="PTHR11266:SF8">
    <property type="entry name" value="MPV17-LIKE PROTEIN 2"/>
    <property type="match status" value="1"/>
</dbReference>
<sequence length="218" mass="24821">MTARALQASKELLARLPSWRLLFQGRCLVVTNTLGGGVLMAVGDTVQQTREMHMEVGRVRDWKRTGSMFMVGCSMGLIEHYWYCWLDRLCIGRTMTTVLKKVVIDQLICAPGIGLWYFIGMALTEGRSVKDGCVEFKEKFVEYTTVNLCVWPLAQTINFYYLSPKFCVMYINVVSLGWNTYLSYLKHRGNSPPTTLPDSSPKEVQHDASPFKPLMERA</sequence>
<dbReference type="AlphaFoldDB" id="A0A4Z2B9S8"/>
<evidence type="ECO:0000256" key="5">
    <source>
        <dbReference type="ARBA" id="ARBA00023136"/>
    </source>
</evidence>
<comment type="subcellular location">
    <subcellularLocation>
        <location evidence="1">Membrane</location>
        <topology evidence="1">Multi-pass membrane protein</topology>
    </subcellularLocation>
</comment>
<keyword evidence="3" id="KW-0812">Transmembrane</keyword>
<dbReference type="EMBL" id="SWLE01000019">
    <property type="protein sequence ID" value="TNM87780.1"/>
    <property type="molecule type" value="Genomic_DNA"/>
</dbReference>
<organism evidence="8 9">
    <name type="scientific">Takifugu bimaculatus</name>
    <dbReference type="NCBI Taxonomy" id="433685"/>
    <lineage>
        <taxon>Eukaryota</taxon>
        <taxon>Metazoa</taxon>
        <taxon>Chordata</taxon>
        <taxon>Craniata</taxon>
        <taxon>Vertebrata</taxon>
        <taxon>Euteleostomi</taxon>
        <taxon>Actinopterygii</taxon>
        <taxon>Neopterygii</taxon>
        <taxon>Teleostei</taxon>
        <taxon>Neoteleostei</taxon>
        <taxon>Acanthomorphata</taxon>
        <taxon>Eupercaria</taxon>
        <taxon>Tetraodontiformes</taxon>
        <taxon>Tetradontoidea</taxon>
        <taxon>Tetraodontidae</taxon>
        <taxon>Takifugu</taxon>
    </lineage>
</organism>
<gene>
    <name evidence="8" type="ORF">fugu_006001</name>
</gene>
<dbReference type="PANTHER" id="PTHR11266">
    <property type="entry name" value="PEROXISOMAL MEMBRANE PROTEIN 2, PXMP2 MPV17"/>
    <property type="match status" value="1"/>
</dbReference>
<evidence type="ECO:0000313" key="8">
    <source>
        <dbReference type="EMBL" id="TNM87780.1"/>
    </source>
</evidence>
<evidence type="ECO:0000256" key="3">
    <source>
        <dbReference type="ARBA" id="ARBA00022692"/>
    </source>
</evidence>
<name>A0A4Z2B9S8_9TELE</name>
<dbReference type="InterPro" id="IPR007248">
    <property type="entry name" value="Mpv17_PMP22"/>
</dbReference>
<feature type="region of interest" description="Disordered" evidence="7">
    <location>
        <begin position="193"/>
        <end position="218"/>
    </location>
</feature>